<evidence type="ECO:0000313" key="5">
    <source>
        <dbReference type="Proteomes" id="UP000738349"/>
    </source>
</evidence>
<name>A0A9P9FN26_9HYPO</name>
<dbReference type="SUPFAM" id="SSF52540">
    <property type="entry name" value="P-loop containing nucleoside triphosphate hydrolases"/>
    <property type="match status" value="1"/>
</dbReference>
<evidence type="ECO:0000313" key="4">
    <source>
        <dbReference type="EMBL" id="KAH7169962.1"/>
    </source>
</evidence>
<dbReference type="AlphaFoldDB" id="A0A9P9FN26"/>
<accession>A0A9P9FN26</accession>
<dbReference type="Gene3D" id="3.40.50.300">
    <property type="entry name" value="P-loop containing nucleotide triphosphate hydrolases"/>
    <property type="match status" value="1"/>
</dbReference>
<proteinExistence type="predicted"/>
<keyword evidence="2" id="KW-0732">Signal</keyword>
<dbReference type="InterPro" id="IPR027417">
    <property type="entry name" value="P-loop_NTPase"/>
</dbReference>
<keyword evidence="1" id="KW-0677">Repeat</keyword>
<evidence type="ECO:0000259" key="3">
    <source>
        <dbReference type="Pfam" id="PF24883"/>
    </source>
</evidence>
<dbReference type="Proteomes" id="UP000738349">
    <property type="component" value="Unassembled WGS sequence"/>
</dbReference>
<evidence type="ECO:0000256" key="2">
    <source>
        <dbReference type="SAM" id="SignalP"/>
    </source>
</evidence>
<gene>
    <name evidence="4" type="ORF">EDB81DRAFT_150316</name>
</gene>
<protein>
    <recommendedName>
        <fullName evidence="3">Nephrocystin 3-like N-terminal domain-containing protein</fullName>
    </recommendedName>
</protein>
<dbReference type="Pfam" id="PF24883">
    <property type="entry name" value="NPHP3_N"/>
    <property type="match status" value="1"/>
</dbReference>
<dbReference type="OrthoDB" id="443402at2759"/>
<dbReference type="PANTHER" id="PTHR10039">
    <property type="entry name" value="AMELOGENIN"/>
    <property type="match status" value="1"/>
</dbReference>
<evidence type="ECO:0000256" key="1">
    <source>
        <dbReference type="ARBA" id="ARBA00022737"/>
    </source>
</evidence>
<sequence length="501" mass="56804">MESLAALGLAANVLQFVQLAAGLLNSTRTIYNSASGVSEEAEGLEEIYTKLSQISQDIKTGIEGGEGVTRLSAGRTNLGTIAGQCKIECDHLVDIVGKLKVKESSKHRFWNSLRSALGEFMKRDEIAKMKERIDSYEKTMVLELCAISSENTAILSDQLRRIQLENAEWRTSRADQLSSLEQSYRQITTTTALVKNDKNPPSALSPEKFAHLTTHLRRVMLETREKEREHAILASLDYDYRPVRHRRIPEAHRSTFEWIYSDIPTRPSPGKDSVVSFESWLERGHGYFWITGKPGSGKSTLMKFVADHSKTRDSLDKWAAPGKAIIASHYFWSSGTLMQQSQEGLFRSIVRDVLSSAPDLIPFLCCDRWALDNLSGLREQPWEVSQLRSIVEALGSREDLPIRAKYCFFIDGLDEFKGDYEGDCQDICTRLLELSGSSRIKLCISSRPWNVFQHSFGRDSCRQLSVHRLTQDDIRTYACDRLQEHPRWLTFAMTESLPTHS</sequence>
<keyword evidence="5" id="KW-1185">Reference proteome</keyword>
<reference evidence="4" key="1">
    <citation type="journal article" date="2021" name="Nat. Commun.">
        <title>Genetic determinants of endophytism in the Arabidopsis root mycobiome.</title>
        <authorList>
            <person name="Mesny F."/>
            <person name="Miyauchi S."/>
            <person name="Thiergart T."/>
            <person name="Pickel B."/>
            <person name="Atanasova L."/>
            <person name="Karlsson M."/>
            <person name="Huettel B."/>
            <person name="Barry K.W."/>
            <person name="Haridas S."/>
            <person name="Chen C."/>
            <person name="Bauer D."/>
            <person name="Andreopoulos W."/>
            <person name="Pangilinan J."/>
            <person name="LaButti K."/>
            <person name="Riley R."/>
            <person name="Lipzen A."/>
            <person name="Clum A."/>
            <person name="Drula E."/>
            <person name="Henrissat B."/>
            <person name="Kohler A."/>
            <person name="Grigoriev I.V."/>
            <person name="Martin F.M."/>
            <person name="Hacquard S."/>
        </authorList>
    </citation>
    <scope>NUCLEOTIDE SEQUENCE</scope>
    <source>
        <strain evidence="4">MPI-CAGE-AT-0147</strain>
    </source>
</reference>
<comment type="caution">
    <text evidence="4">The sequence shown here is derived from an EMBL/GenBank/DDBJ whole genome shotgun (WGS) entry which is preliminary data.</text>
</comment>
<feature type="signal peptide" evidence="2">
    <location>
        <begin position="1"/>
        <end position="22"/>
    </location>
</feature>
<feature type="chain" id="PRO_5040212594" description="Nephrocystin 3-like N-terminal domain-containing protein" evidence="2">
    <location>
        <begin position="23"/>
        <end position="501"/>
    </location>
</feature>
<feature type="domain" description="Nephrocystin 3-like N-terminal" evidence="3">
    <location>
        <begin position="276"/>
        <end position="447"/>
    </location>
</feature>
<organism evidence="4 5">
    <name type="scientific">Dactylonectria macrodidyma</name>
    <dbReference type="NCBI Taxonomy" id="307937"/>
    <lineage>
        <taxon>Eukaryota</taxon>
        <taxon>Fungi</taxon>
        <taxon>Dikarya</taxon>
        <taxon>Ascomycota</taxon>
        <taxon>Pezizomycotina</taxon>
        <taxon>Sordariomycetes</taxon>
        <taxon>Hypocreomycetidae</taxon>
        <taxon>Hypocreales</taxon>
        <taxon>Nectriaceae</taxon>
        <taxon>Dactylonectria</taxon>
    </lineage>
</organism>
<dbReference type="PANTHER" id="PTHR10039:SF5">
    <property type="entry name" value="NACHT DOMAIN-CONTAINING PROTEIN"/>
    <property type="match status" value="1"/>
</dbReference>
<dbReference type="EMBL" id="JAGMUV010000002">
    <property type="protein sequence ID" value="KAH7169962.1"/>
    <property type="molecule type" value="Genomic_DNA"/>
</dbReference>
<dbReference type="InterPro" id="IPR056884">
    <property type="entry name" value="NPHP3-like_N"/>
</dbReference>